<accession>A0A098LII8</accession>
<protein>
    <submittedName>
        <fullName evidence="1">Uncharacterized protein</fullName>
    </submittedName>
</protein>
<organism evidence="1 2">
    <name type="scientific">Sporocytophaga myxococcoides</name>
    <dbReference type="NCBI Taxonomy" id="153721"/>
    <lineage>
        <taxon>Bacteria</taxon>
        <taxon>Pseudomonadati</taxon>
        <taxon>Bacteroidota</taxon>
        <taxon>Cytophagia</taxon>
        <taxon>Cytophagales</taxon>
        <taxon>Cytophagaceae</taxon>
        <taxon>Sporocytophaga</taxon>
    </lineage>
</organism>
<dbReference type="Proteomes" id="UP000030185">
    <property type="component" value="Unassembled WGS sequence"/>
</dbReference>
<sequence length="133" mass="15242">MGPMLHYNFGGEKRHFSWAIEIAYWNVKNVPYSIDGGLEFSKKRIRLYSEVQTGIGGTGLSVGPVLEINKAEHKASLGFQTTFWMNYFIGVDYRYRRIDKTNFNCAGIYGKLPFATKDMNSSDGNSHHDFDWD</sequence>
<keyword evidence="2" id="KW-1185">Reference proteome</keyword>
<dbReference type="eggNOG" id="ENOG50345TR">
    <property type="taxonomic scope" value="Bacteria"/>
</dbReference>
<comment type="caution">
    <text evidence="1">The sequence shown here is derived from an EMBL/GenBank/DDBJ whole genome shotgun (WGS) entry which is preliminary data.</text>
</comment>
<evidence type="ECO:0000313" key="2">
    <source>
        <dbReference type="Proteomes" id="UP000030185"/>
    </source>
</evidence>
<reference evidence="1 2" key="1">
    <citation type="submission" date="2014-09" db="EMBL/GenBank/DDBJ databases">
        <title>Sporocytophaga myxococcoides PG-01 genome sequencing.</title>
        <authorList>
            <person name="Liu L."/>
            <person name="Gao P.J."/>
            <person name="Chen G.J."/>
            <person name="Wang L.S."/>
        </authorList>
    </citation>
    <scope>NUCLEOTIDE SEQUENCE [LARGE SCALE GENOMIC DNA]</scope>
    <source>
        <strain evidence="1 2">PG-01</strain>
    </source>
</reference>
<proteinExistence type="predicted"/>
<name>A0A098LII8_9BACT</name>
<gene>
    <name evidence="1" type="ORF">MYP_3970</name>
</gene>
<evidence type="ECO:0000313" key="1">
    <source>
        <dbReference type="EMBL" id="GAL86740.1"/>
    </source>
</evidence>
<dbReference type="AlphaFoldDB" id="A0A098LII8"/>
<dbReference type="EMBL" id="BBLT01000009">
    <property type="protein sequence ID" value="GAL86740.1"/>
    <property type="molecule type" value="Genomic_DNA"/>
</dbReference>